<evidence type="ECO:0000313" key="1">
    <source>
        <dbReference type="EMBL" id="AEI40004.1"/>
    </source>
</evidence>
<evidence type="ECO:0000313" key="2">
    <source>
        <dbReference type="Proteomes" id="UP000006620"/>
    </source>
</evidence>
<name>F8FL85_PAEMK</name>
<dbReference type="KEGG" id="pms:KNP414_01440"/>
<protein>
    <submittedName>
        <fullName evidence="1">Uncharacterized protein</fullName>
    </submittedName>
</protein>
<organism evidence="1 2">
    <name type="scientific">Paenibacillus mucilaginosus (strain KNP414)</name>
    <dbReference type="NCBI Taxonomy" id="1036673"/>
    <lineage>
        <taxon>Bacteria</taxon>
        <taxon>Bacillati</taxon>
        <taxon>Bacillota</taxon>
        <taxon>Bacilli</taxon>
        <taxon>Bacillales</taxon>
        <taxon>Paenibacillaceae</taxon>
        <taxon>Paenibacillus</taxon>
    </lineage>
</organism>
<accession>F8FL85</accession>
<dbReference type="HOGENOM" id="CLU_3346718_0_0_9"/>
<dbReference type="Proteomes" id="UP000006620">
    <property type="component" value="Chromosome"/>
</dbReference>
<reference evidence="1 2" key="2">
    <citation type="journal article" date="2013" name="Genome Announc.">
        <title>Genome Sequence of Growth-Improving Paenibacillus mucilaginosus Strain KNP414.</title>
        <authorList>
            <person name="Lu J.J."/>
            <person name="Wang J.F."/>
            <person name="Hu X.F."/>
        </authorList>
    </citation>
    <scope>NUCLEOTIDE SEQUENCE [LARGE SCALE GENOMIC DNA]</scope>
    <source>
        <strain evidence="1 2">KNP414</strain>
    </source>
</reference>
<dbReference type="AlphaFoldDB" id="F8FL85"/>
<dbReference type="EMBL" id="CP002869">
    <property type="protein sequence ID" value="AEI40004.1"/>
    <property type="molecule type" value="Genomic_DNA"/>
</dbReference>
<sequence length="37" mass="4139">MPYVYAAARRIIRLAAPEHKKAGEGNFPWPAAQLVMN</sequence>
<reference evidence="2" key="1">
    <citation type="submission" date="2011-06" db="EMBL/GenBank/DDBJ databases">
        <title>Complete genome sequence of Paenibacillus mucilaginosus KNP414.</title>
        <authorList>
            <person name="Wang J."/>
            <person name="Hu S."/>
            <person name="Hu X."/>
            <person name="Zhang B."/>
            <person name="Dong D."/>
            <person name="Zhang S."/>
            <person name="Zhao K."/>
            <person name="Wu D."/>
        </authorList>
    </citation>
    <scope>NUCLEOTIDE SEQUENCE [LARGE SCALE GENOMIC DNA]</scope>
    <source>
        <strain evidence="2">KNP414</strain>
    </source>
</reference>
<gene>
    <name evidence="1" type="ordered locus">KNP414_01440</name>
</gene>
<proteinExistence type="predicted"/>